<dbReference type="SUPFAM" id="SSF54909">
    <property type="entry name" value="Dimeric alpha+beta barrel"/>
    <property type="match status" value="1"/>
</dbReference>
<comment type="caution">
    <text evidence="1">The sequence shown here is derived from an EMBL/GenBank/DDBJ whole genome shotgun (WGS) entry which is preliminary data.</text>
</comment>
<dbReference type="AlphaFoldDB" id="A0A261WEI9"/>
<sequence>MIMKMELFDAQSVTDDNAVYLVNVVHVNENSQDAAIEILEETVNYVARTYSAFKWSRLMKSTDGKTVINQAQWSDRSQFESLFTDNEFLSRYSRLKEIGTWEYHLYSVAEYITPATALQKVA</sequence>
<evidence type="ECO:0000313" key="1">
    <source>
        <dbReference type="EMBL" id="OZI84353.1"/>
    </source>
</evidence>
<reference evidence="2" key="1">
    <citation type="journal article" date="2016" name="Sci. Rep.">
        <title>Genome analysis of the kiwifruit canker pathogen Pseudomonas syringae pv. actinidiae biovar 5.</title>
        <authorList>
            <person name="Fujikawa T."/>
            <person name="Sawada H."/>
        </authorList>
    </citation>
    <scope>NUCLEOTIDE SEQUENCE [LARGE SCALE GENOMIC DNA]</scope>
    <source>
        <strain evidence="2">MAFF 212061</strain>
    </source>
</reference>
<name>A0A261WEI9_9PSED</name>
<dbReference type="GO" id="GO:0004497">
    <property type="term" value="F:monooxygenase activity"/>
    <property type="evidence" value="ECO:0007669"/>
    <property type="project" value="UniProtKB-KW"/>
</dbReference>
<accession>A0A261WEI9</accession>
<evidence type="ECO:0000313" key="2">
    <source>
        <dbReference type="Proteomes" id="UP000217163"/>
    </source>
</evidence>
<protein>
    <submittedName>
        <fullName evidence="1">Antibiotic biosynthesis monooxygenase</fullName>
    </submittedName>
</protein>
<proteinExistence type="predicted"/>
<dbReference type="EMBL" id="NKQU01000601">
    <property type="protein sequence ID" value="OZI84353.1"/>
    <property type="molecule type" value="Genomic_DNA"/>
</dbReference>
<dbReference type="InterPro" id="IPR011008">
    <property type="entry name" value="Dimeric_a/b-barrel"/>
</dbReference>
<dbReference type="Gene3D" id="3.30.70.100">
    <property type="match status" value="1"/>
</dbReference>
<keyword evidence="1" id="KW-0503">Monooxygenase</keyword>
<dbReference type="Proteomes" id="UP000217163">
    <property type="component" value="Unassembled WGS sequence"/>
</dbReference>
<gene>
    <name evidence="1" type="ORF">CFN58_25190</name>
</gene>
<organism evidence="1 2">
    <name type="scientific">Pseudomonas avellanae</name>
    <dbReference type="NCBI Taxonomy" id="46257"/>
    <lineage>
        <taxon>Bacteria</taxon>
        <taxon>Pseudomonadati</taxon>
        <taxon>Pseudomonadota</taxon>
        <taxon>Gammaproteobacteria</taxon>
        <taxon>Pseudomonadales</taxon>
        <taxon>Pseudomonadaceae</taxon>
        <taxon>Pseudomonas</taxon>
    </lineage>
</organism>
<keyword evidence="1" id="KW-0560">Oxidoreductase</keyword>